<evidence type="ECO:0008006" key="3">
    <source>
        <dbReference type="Google" id="ProtNLM"/>
    </source>
</evidence>
<evidence type="ECO:0000313" key="2">
    <source>
        <dbReference type="Proteomes" id="UP000054007"/>
    </source>
</evidence>
<dbReference type="EMBL" id="KN880537">
    <property type="protein sequence ID" value="KIY67030.1"/>
    <property type="molecule type" value="Genomic_DNA"/>
</dbReference>
<keyword evidence="2" id="KW-1185">Reference proteome</keyword>
<accession>A0A0D7B9W6</accession>
<gene>
    <name evidence="1" type="ORF">CYLTODRAFT_490990</name>
</gene>
<proteinExistence type="predicted"/>
<dbReference type="Gene3D" id="1.20.1280.50">
    <property type="match status" value="1"/>
</dbReference>
<name>A0A0D7B9W6_9AGAR</name>
<dbReference type="OrthoDB" id="2269034at2759"/>
<evidence type="ECO:0000313" key="1">
    <source>
        <dbReference type="EMBL" id="KIY67030.1"/>
    </source>
</evidence>
<sequence length="539" mass="60386">MSRLKPMFLASAIKARPHINSFPDEVLTTVFEFVLFDDSDSSNTSPTVLQIKRALPSQFVLMGVCKHWKTLCVSTPSWWNNLTIDIQPAKVIKSDSLIWNQFAIACKKVLEWSGRLPLTLRLKGWHLNNDTIRTVSRLEPDELVIDVSELAYRVLQLAIEQCTRWKAFELVGRAPESSAAVPWAQLMKVAHRIPLLEKIEFDKFRWIPPPLALPPGIPLPIIPRPGHTDLFLDAPRLSAATLGFRGINLDLRWSQLKEIAIMVSGFDSHRQFVDYFCRVMTRTTAHTVRWFNDKDFLEDVDGICPTLPTIENPHITYLRLACVVLPPMRLPNLTVLNFDVGQIKNGDVLGVAPIVSLLKNSGCRLQKLVVFDWSGVGGHVLVPLLPYLKDLEKLTLIAIAKDERTVNRVVGCLGALLAEHTNLPKLTSLTVNIDNVGTLGGTGISRRRASFDGDLAKAVWNIVHQRMVKSTEIQLGWRGVTLERFHINVVCNGKKVKESSSQGFVNSSAWKAIQAANLNVEIRPLPLYDRPPVGDHQSS</sequence>
<dbReference type="AlphaFoldDB" id="A0A0D7B9W6"/>
<protein>
    <recommendedName>
        <fullName evidence="3">F-box domain-containing protein</fullName>
    </recommendedName>
</protein>
<dbReference type="Proteomes" id="UP000054007">
    <property type="component" value="Unassembled WGS sequence"/>
</dbReference>
<reference evidence="1 2" key="1">
    <citation type="journal article" date="2015" name="Fungal Genet. Biol.">
        <title>Evolution of novel wood decay mechanisms in Agaricales revealed by the genome sequences of Fistulina hepatica and Cylindrobasidium torrendii.</title>
        <authorList>
            <person name="Floudas D."/>
            <person name="Held B.W."/>
            <person name="Riley R."/>
            <person name="Nagy L.G."/>
            <person name="Koehler G."/>
            <person name="Ransdell A.S."/>
            <person name="Younus H."/>
            <person name="Chow J."/>
            <person name="Chiniquy J."/>
            <person name="Lipzen A."/>
            <person name="Tritt A."/>
            <person name="Sun H."/>
            <person name="Haridas S."/>
            <person name="LaButti K."/>
            <person name="Ohm R.A."/>
            <person name="Kues U."/>
            <person name="Blanchette R.A."/>
            <person name="Grigoriev I.V."/>
            <person name="Minto R.E."/>
            <person name="Hibbett D.S."/>
        </authorList>
    </citation>
    <scope>NUCLEOTIDE SEQUENCE [LARGE SCALE GENOMIC DNA]</scope>
    <source>
        <strain evidence="1 2">FP15055 ss-10</strain>
    </source>
</reference>
<organism evidence="1 2">
    <name type="scientific">Cylindrobasidium torrendii FP15055 ss-10</name>
    <dbReference type="NCBI Taxonomy" id="1314674"/>
    <lineage>
        <taxon>Eukaryota</taxon>
        <taxon>Fungi</taxon>
        <taxon>Dikarya</taxon>
        <taxon>Basidiomycota</taxon>
        <taxon>Agaricomycotina</taxon>
        <taxon>Agaricomycetes</taxon>
        <taxon>Agaricomycetidae</taxon>
        <taxon>Agaricales</taxon>
        <taxon>Marasmiineae</taxon>
        <taxon>Physalacriaceae</taxon>
        <taxon>Cylindrobasidium</taxon>
    </lineage>
</organism>